<dbReference type="EMBL" id="CP106679">
    <property type="protein sequence ID" value="UXP33450.1"/>
    <property type="molecule type" value="Genomic_DNA"/>
</dbReference>
<dbReference type="Pfam" id="PF10677">
    <property type="entry name" value="DUF2490"/>
    <property type="match status" value="1"/>
</dbReference>
<keyword evidence="2" id="KW-1185">Reference proteome</keyword>
<gene>
    <name evidence="1" type="ORF">N6H18_05725</name>
</gene>
<evidence type="ECO:0000313" key="1">
    <source>
        <dbReference type="EMBL" id="UXP33450.1"/>
    </source>
</evidence>
<reference evidence="1" key="1">
    <citation type="submission" date="2022-09" db="EMBL/GenBank/DDBJ databases">
        <title>Comparative genomics and taxonomic characterization of three novel marine species of genus Reichenbachiella exhibiting antioxidant and polysaccharide degradation activities.</title>
        <authorList>
            <person name="Muhammad N."/>
            <person name="Lee Y.-J."/>
            <person name="Ko J."/>
            <person name="Kim S.-G."/>
        </authorList>
    </citation>
    <scope>NUCLEOTIDE SEQUENCE</scope>
    <source>
        <strain evidence="1">BKB1-1</strain>
    </source>
</reference>
<dbReference type="Proteomes" id="UP001065174">
    <property type="component" value="Chromosome"/>
</dbReference>
<protein>
    <submittedName>
        <fullName evidence="1">DUF2490 domain-containing protein</fullName>
    </submittedName>
</protein>
<dbReference type="InterPro" id="IPR019619">
    <property type="entry name" value="DUF2490"/>
</dbReference>
<evidence type="ECO:0000313" key="2">
    <source>
        <dbReference type="Proteomes" id="UP001065174"/>
    </source>
</evidence>
<accession>A0ABY6CYY9</accession>
<dbReference type="RefSeq" id="WP_262310879.1">
    <property type="nucleotide sequence ID" value="NZ_CP106679.1"/>
</dbReference>
<sequence length="236" mass="28236">MSNFIPMQKLFILIIFITFSPPLCAQKIFTRHQGWSDLTLWYKVGEHTKVGGDFGYRTELEHFSFNQTYFRPTIVWQKNPLYNVSFAISNFYTFLEDQPNLCELRFAQEASLFWPQLSFMKIDHRLRFEERFYYLDNYSGRESRMRYRLALNPNKFTLLNKEGFYTSATWETFIGLGNNFDNPLGNLHRWEAVFGNKINDRFGVGLHYIWQTTVLTDNSMKIKDNIVRLRFAYKLN</sequence>
<name>A0ABY6CYY9_9BACT</name>
<organism evidence="1 2">
    <name type="scientific">Reichenbachiella agarivorans</name>
    <dbReference type="NCBI Taxonomy" id="2979464"/>
    <lineage>
        <taxon>Bacteria</taxon>
        <taxon>Pseudomonadati</taxon>
        <taxon>Bacteroidota</taxon>
        <taxon>Cytophagia</taxon>
        <taxon>Cytophagales</taxon>
        <taxon>Reichenbachiellaceae</taxon>
        <taxon>Reichenbachiella</taxon>
    </lineage>
</organism>
<proteinExistence type="predicted"/>